<evidence type="ECO:0000256" key="1">
    <source>
        <dbReference type="SAM" id="SignalP"/>
    </source>
</evidence>
<keyword evidence="1" id="KW-0732">Signal</keyword>
<evidence type="ECO:0008006" key="4">
    <source>
        <dbReference type="Google" id="ProtNLM"/>
    </source>
</evidence>
<reference evidence="3" key="1">
    <citation type="submission" date="2018-01" db="EMBL/GenBank/DDBJ databases">
        <title>Draft Genome Sequence of the Radioresistant Bacterium Deinococcus aerius TR0125, Isolated from the Higher Atmosphere above Japan.</title>
        <authorList>
            <person name="Satoh K."/>
            <person name="Arai H."/>
            <person name="Sanzen T."/>
            <person name="Kawaguchi Y."/>
            <person name="Hayashi H."/>
            <person name="Yokobori S."/>
            <person name="Yamagishi A."/>
            <person name="Oono Y."/>
            <person name="Narumi I."/>
        </authorList>
    </citation>
    <scope>NUCLEOTIDE SEQUENCE [LARGE SCALE GENOMIC DNA]</scope>
    <source>
        <strain evidence="3">TR0125</strain>
    </source>
</reference>
<dbReference type="EMBL" id="BFAG01000020">
    <property type="protein sequence ID" value="GBF07947.1"/>
    <property type="molecule type" value="Genomic_DNA"/>
</dbReference>
<evidence type="ECO:0000313" key="2">
    <source>
        <dbReference type="EMBL" id="GBF07947.1"/>
    </source>
</evidence>
<dbReference type="OrthoDB" id="71335at2"/>
<name>A0A2I9DXK6_9DEIO</name>
<feature type="chain" id="PRO_5014470851" description="Cytochrome c domain-containing protein" evidence="1">
    <location>
        <begin position="28"/>
        <end position="155"/>
    </location>
</feature>
<evidence type="ECO:0000313" key="3">
    <source>
        <dbReference type="Proteomes" id="UP000236569"/>
    </source>
</evidence>
<feature type="signal peptide" evidence="1">
    <location>
        <begin position="1"/>
        <end position="27"/>
    </location>
</feature>
<proteinExistence type="predicted"/>
<protein>
    <recommendedName>
        <fullName evidence="4">Cytochrome c domain-containing protein</fullName>
    </recommendedName>
</protein>
<keyword evidence="3" id="KW-1185">Reference proteome</keyword>
<dbReference type="Proteomes" id="UP000236569">
    <property type="component" value="Unassembled WGS sequence"/>
</dbReference>
<organism evidence="2 3">
    <name type="scientific">Deinococcus aerius</name>
    <dbReference type="NCBI Taxonomy" id="200253"/>
    <lineage>
        <taxon>Bacteria</taxon>
        <taxon>Thermotogati</taxon>
        <taxon>Deinococcota</taxon>
        <taxon>Deinococci</taxon>
        <taxon>Deinococcales</taxon>
        <taxon>Deinococcaceae</taxon>
        <taxon>Deinococcus</taxon>
    </lineage>
</organism>
<sequence>MKRLGRTEALACALAGLVVLAAPVALAMPKYRNQAVVQFHYDRDNPLWQLDRRVMACTYCHVKDTGGPPWNSFGEALRSAFRADAEAGKHSKFPQVLFSVLQAGGDADGDSYPDVLEVFARTLPGDPKSKPTQPAADLQASFEKAGGLAQYAPGK</sequence>
<gene>
    <name evidence="2" type="ORF">DAERI_200004</name>
</gene>
<comment type="caution">
    <text evidence="2">The sequence shown here is derived from an EMBL/GenBank/DDBJ whole genome shotgun (WGS) entry which is preliminary data.</text>
</comment>
<accession>A0A2I9DXK6</accession>
<dbReference type="AlphaFoldDB" id="A0A2I9DXK6"/>